<sequence length="246" mass="27139">MTKRTIVFIHGLWLHASSWQPWIEYFRQHGYPTLNPGWPGDSLTVAETKERFRLIANHGVKEIADSYASIIATLNEPPILIGHSFGGLIAQILLSRGIAAAGIAIDPAPMKGIWQLPFSALRSAWPVLSNPFNLKKAVSLTFKQFRYAFGNAIPENEARAIYDKWAIPSPARPLFQAATASFFGSETKVDTHNVARGPLLITGGEKDHIVPAILSSAAAKKYKPSVITDYKLFENRGHSLALDHGW</sequence>
<evidence type="ECO:0000259" key="1">
    <source>
        <dbReference type="Pfam" id="PF12697"/>
    </source>
</evidence>
<dbReference type="Pfam" id="PF12697">
    <property type="entry name" value="Abhydrolase_6"/>
    <property type="match status" value="1"/>
</dbReference>
<dbReference type="Gene3D" id="3.40.50.1820">
    <property type="entry name" value="alpha/beta hydrolase"/>
    <property type="match status" value="1"/>
</dbReference>
<dbReference type="SUPFAM" id="SSF53474">
    <property type="entry name" value="alpha/beta-Hydrolases"/>
    <property type="match status" value="1"/>
</dbReference>
<accession>A0ABS3Z3U1</accession>
<dbReference type="RefSeq" id="WP_209143799.1">
    <property type="nucleotide sequence ID" value="NZ_JAGHKO010000017.1"/>
</dbReference>
<evidence type="ECO:0000313" key="2">
    <source>
        <dbReference type="EMBL" id="MBO9204832.1"/>
    </source>
</evidence>
<reference evidence="2 3" key="1">
    <citation type="submission" date="2021-03" db="EMBL/GenBank/DDBJ databases">
        <title>Assistant Professor.</title>
        <authorList>
            <person name="Huq M.A."/>
        </authorList>
    </citation>
    <scope>NUCLEOTIDE SEQUENCE [LARGE SCALE GENOMIC DNA]</scope>
    <source>
        <strain evidence="2 3">MAH-29</strain>
    </source>
</reference>
<name>A0ABS3Z3U1_9BACT</name>
<comment type="caution">
    <text evidence="2">The sequence shown here is derived from an EMBL/GenBank/DDBJ whole genome shotgun (WGS) entry which is preliminary data.</text>
</comment>
<gene>
    <name evidence="2" type="ORF">J7I42_31370</name>
</gene>
<dbReference type="EMBL" id="JAGHKO010000017">
    <property type="protein sequence ID" value="MBO9204832.1"/>
    <property type="molecule type" value="Genomic_DNA"/>
</dbReference>
<protein>
    <submittedName>
        <fullName evidence="2">Alpha/beta hydrolase</fullName>
    </submittedName>
</protein>
<keyword evidence="2" id="KW-0378">Hydrolase</keyword>
<dbReference type="InterPro" id="IPR050228">
    <property type="entry name" value="Carboxylesterase_BioH"/>
</dbReference>
<dbReference type="Proteomes" id="UP000677244">
    <property type="component" value="Unassembled WGS sequence"/>
</dbReference>
<evidence type="ECO:0000313" key="3">
    <source>
        <dbReference type="Proteomes" id="UP000677244"/>
    </source>
</evidence>
<dbReference type="GO" id="GO:0016787">
    <property type="term" value="F:hydrolase activity"/>
    <property type="evidence" value="ECO:0007669"/>
    <property type="project" value="UniProtKB-KW"/>
</dbReference>
<proteinExistence type="predicted"/>
<keyword evidence="3" id="KW-1185">Reference proteome</keyword>
<dbReference type="InterPro" id="IPR029058">
    <property type="entry name" value="AB_hydrolase_fold"/>
</dbReference>
<dbReference type="InterPro" id="IPR000073">
    <property type="entry name" value="AB_hydrolase_1"/>
</dbReference>
<dbReference type="PANTHER" id="PTHR43194:SF2">
    <property type="entry name" value="PEROXISOMAL MEMBRANE PROTEIN LPX1"/>
    <property type="match status" value="1"/>
</dbReference>
<organism evidence="2 3">
    <name type="scientific">Niastella soli</name>
    <dbReference type="NCBI Taxonomy" id="2821487"/>
    <lineage>
        <taxon>Bacteria</taxon>
        <taxon>Pseudomonadati</taxon>
        <taxon>Bacteroidota</taxon>
        <taxon>Chitinophagia</taxon>
        <taxon>Chitinophagales</taxon>
        <taxon>Chitinophagaceae</taxon>
        <taxon>Niastella</taxon>
    </lineage>
</organism>
<dbReference type="PANTHER" id="PTHR43194">
    <property type="entry name" value="HYDROLASE ALPHA/BETA FOLD FAMILY"/>
    <property type="match status" value="1"/>
</dbReference>
<feature type="domain" description="AB hydrolase-1" evidence="1">
    <location>
        <begin position="6"/>
        <end position="244"/>
    </location>
</feature>